<dbReference type="OrthoDB" id="10335936at2759"/>
<proteinExistence type="predicted"/>
<dbReference type="HOGENOM" id="CLU_760896_0_0_1"/>
<dbReference type="EMBL" id="KN838813">
    <property type="protein sequence ID" value="KIJ94018.1"/>
    <property type="molecule type" value="Genomic_DNA"/>
</dbReference>
<dbReference type="Proteomes" id="UP000054477">
    <property type="component" value="Unassembled WGS sequence"/>
</dbReference>
<reference evidence="2 3" key="1">
    <citation type="submission" date="2014-04" db="EMBL/GenBank/DDBJ databases">
        <authorList>
            <consortium name="DOE Joint Genome Institute"/>
            <person name="Kuo A."/>
            <person name="Kohler A."/>
            <person name="Nagy L.G."/>
            <person name="Floudas D."/>
            <person name="Copeland A."/>
            <person name="Barry K.W."/>
            <person name="Cichocki N."/>
            <person name="Veneault-Fourrey C."/>
            <person name="LaButti K."/>
            <person name="Lindquist E.A."/>
            <person name="Lipzen A."/>
            <person name="Lundell T."/>
            <person name="Morin E."/>
            <person name="Murat C."/>
            <person name="Sun H."/>
            <person name="Tunlid A."/>
            <person name="Henrissat B."/>
            <person name="Grigoriev I.V."/>
            <person name="Hibbett D.S."/>
            <person name="Martin F."/>
            <person name="Nordberg H.P."/>
            <person name="Cantor M.N."/>
            <person name="Hua S.X."/>
        </authorList>
    </citation>
    <scope>NUCLEOTIDE SEQUENCE [LARGE SCALE GENOMIC DNA]</scope>
    <source>
        <strain evidence="2 3">LaAM-08-1</strain>
    </source>
</reference>
<feature type="compositionally biased region" description="Polar residues" evidence="1">
    <location>
        <begin position="37"/>
        <end position="56"/>
    </location>
</feature>
<reference evidence="3" key="2">
    <citation type="submission" date="2015-01" db="EMBL/GenBank/DDBJ databases">
        <title>Evolutionary Origins and Diversification of the Mycorrhizal Mutualists.</title>
        <authorList>
            <consortium name="DOE Joint Genome Institute"/>
            <consortium name="Mycorrhizal Genomics Consortium"/>
            <person name="Kohler A."/>
            <person name="Kuo A."/>
            <person name="Nagy L.G."/>
            <person name="Floudas D."/>
            <person name="Copeland A."/>
            <person name="Barry K.W."/>
            <person name="Cichocki N."/>
            <person name="Veneault-Fourrey C."/>
            <person name="LaButti K."/>
            <person name="Lindquist E.A."/>
            <person name="Lipzen A."/>
            <person name="Lundell T."/>
            <person name="Morin E."/>
            <person name="Murat C."/>
            <person name="Riley R."/>
            <person name="Ohm R."/>
            <person name="Sun H."/>
            <person name="Tunlid A."/>
            <person name="Henrissat B."/>
            <person name="Grigoriev I.V."/>
            <person name="Hibbett D.S."/>
            <person name="Martin F."/>
        </authorList>
    </citation>
    <scope>NUCLEOTIDE SEQUENCE [LARGE SCALE GENOMIC DNA]</scope>
    <source>
        <strain evidence="3">LaAM-08-1</strain>
    </source>
</reference>
<evidence type="ECO:0000256" key="1">
    <source>
        <dbReference type="SAM" id="MobiDB-lite"/>
    </source>
</evidence>
<accession>A0A0C9WYL2</accession>
<protein>
    <submittedName>
        <fullName evidence="2">Uncharacterized protein</fullName>
    </submittedName>
</protein>
<name>A0A0C9WYL2_9AGAR</name>
<sequence length="364" mass="41029">MMRSNPEQATTPAQGPPPFNKKFLPPPPSTPLETPVFTISSRPAEPASSQSRQIQPASFYPPPDLEKATYIPKVYSVLLRANGFSALGRELRYVWDLNRFRWYNDEHDDYFGPPGASDKSPKPYVVSVDPRLYSSQTAGRSTNLVMHLSSRDGPLPHCLNPQFVMPSYWTLKPAGGKFAFETPQSGIDGSYASPFRLLYAPRSPMYHGVTTAPSISFLMRSGLPPLIYNLANNEERGIICDHDHPLFTPGPRKGTMMILHQLPHLGTITQEITKYHRDGRSLSREELAKHVSQGLWDHYIGFLKQAGYCKERETHEPYIPPTKVPAGCDPWSLQYVRPRIIRLMGLNCYGDEWVSVFGTELPSR</sequence>
<gene>
    <name evidence="2" type="ORF">K443DRAFT_371824</name>
</gene>
<feature type="region of interest" description="Disordered" evidence="1">
    <location>
        <begin position="1"/>
        <end position="60"/>
    </location>
</feature>
<feature type="compositionally biased region" description="Pro residues" evidence="1">
    <location>
        <begin position="14"/>
        <end position="30"/>
    </location>
</feature>
<keyword evidence="3" id="KW-1185">Reference proteome</keyword>
<dbReference type="AlphaFoldDB" id="A0A0C9WYL2"/>
<organism evidence="2 3">
    <name type="scientific">Laccaria amethystina LaAM-08-1</name>
    <dbReference type="NCBI Taxonomy" id="1095629"/>
    <lineage>
        <taxon>Eukaryota</taxon>
        <taxon>Fungi</taxon>
        <taxon>Dikarya</taxon>
        <taxon>Basidiomycota</taxon>
        <taxon>Agaricomycotina</taxon>
        <taxon>Agaricomycetes</taxon>
        <taxon>Agaricomycetidae</taxon>
        <taxon>Agaricales</taxon>
        <taxon>Agaricineae</taxon>
        <taxon>Hydnangiaceae</taxon>
        <taxon>Laccaria</taxon>
    </lineage>
</organism>
<feature type="compositionally biased region" description="Polar residues" evidence="1">
    <location>
        <begin position="1"/>
        <end position="13"/>
    </location>
</feature>
<evidence type="ECO:0000313" key="2">
    <source>
        <dbReference type="EMBL" id="KIJ94018.1"/>
    </source>
</evidence>
<evidence type="ECO:0000313" key="3">
    <source>
        <dbReference type="Proteomes" id="UP000054477"/>
    </source>
</evidence>